<feature type="signal peptide" evidence="1">
    <location>
        <begin position="1"/>
        <end position="24"/>
    </location>
</feature>
<keyword evidence="3" id="KW-1185">Reference proteome</keyword>
<gene>
    <name evidence="2" type="ORF">Pla123a_23100</name>
</gene>
<dbReference type="AlphaFoldDB" id="A0A5C5YPQ1"/>
<accession>A0A5C5YPQ1</accession>
<comment type="caution">
    <text evidence="2">The sequence shown here is derived from an EMBL/GenBank/DDBJ whole genome shotgun (WGS) entry which is preliminary data.</text>
</comment>
<protein>
    <recommendedName>
        <fullName evidence="4">MetA-pathway of phenol degradation</fullName>
    </recommendedName>
</protein>
<reference evidence="2 3" key="1">
    <citation type="submission" date="2019-02" db="EMBL/GenBank/DDBJ databases">
        <title>Deep-cultivation of Planctomycetes and their phenomic and genomic characterization uncovers novel biology.</title>
        <authorList>
            <person name="Wiegand S."/>
            <person name="Jogler M."/>
            <person name="Boedeker C."/>
            <person name="Pinto D."/>
            <person name="Vollmers J."/>
            <person name="Rivas-Marin E."/>
            <person name="Kohn T."/>
            <person name="Peeters S.H."/>
            <person name="Heuer A."/>
            <person name="Rast P."/>
            <person name="Oberbeckmann S."/>
            <person name="Bunk B."/>
            <person name="Jeske O."/>
            <person name="Meyerdierks A."/>
            <person name="Storesund J.E."/>
            <person name="Kallscheuer N."/>
            <person name="Luecker S."/>
            <person name="Lage O.M."/>
            <person name="Pohl T."/>
            <person name="Merkel B.J."/>
            <person name="Hornburger P."/>
            <person name="Mueller R.-W."/>
            <person name="Bruemmer F."/>
            <person name="Labrenz M."/>
            <person name="Spormann A.M."/>
            <person name="Op Den Camp H."/>
            <person name="Overmann J."/>
            <person name="Amann R."/>
            <person name="Jetten M.S.M."/>
            <person name="Mascher T."/>
            <person name="Medema M.H."/>
            <person name="Devos D.P."/>
            <person name="Kaster A.-K."/>
            <person name="Ovreas L."/>
            <person name="Rohde M."/>
            <person name="Galperin M.Y."/>
            <person name="Jogler C."/>
        </authorList>
    </citation>
    <scope>NUCLEOTIDE SEQUENCE [LARGE SCALE GENOMIC DNA]</scope>
    <source>
        <strain evidence="2 3">Pla123a</strain>
    </source>
</reference>
<dbReference type="EMBL" id="SJPO01000005">
    <property type="protein sequence ID" value="TWT76886.1"/>
    <property type="molecule type" value="Genomic_DNA"/>
</dbReference>
<evidence type="ECO:0000256" key="1">
    <source>
        <dbReference type="SAM" id="SignalP"/>
    </source>
</evidence>
<evidence type="ECO:0008006" key="4">
    <source>
        <dbReference type="Google" id="ProtNLM"/>
    </source>
</evidence>
<keyword evidence="1" id="KW-0732">Signal</keyword>
<dbReference type="OrthoDB" id="276971at2"/>
<dbReference type="RefSeq" id="WP_146587010.1">
    <property type="nucleotide sequence ID" value="NZ_SJPO01000005.1"/>
</dbReference>
<proteinExistence type="predicted"/>
<evidence type="ECO:0000313" key="3">
    <source>
        <dbReference type="Proteomes" id="UP000318478"/>
    </source>
</evidence>
<name>A0A5C5YPQ1_9BACT</name>
<dbReference type="Proteomes" id="UP000318478">
    <property type="component" value="Unassembled WGS sequence"/>
</dbReference>
<feature type="chain" id="PRO_5022999317" description="MetA-pathway of phenol degradation" evidence="1">
    <location>
        <begin position="25"/>
        <end position="287"/>
    </location>
</feature>
<evidence type="ECO:0000313" key="2">
    <source>
        <dbReference type="EMBL" id="TWT76886.1"/>
    </source>
</evidence>
<organism evidence="2 3">
    <name type="scientific">Posidoniimonas polymericola</name>
    <dbReference type="NCBI Taxonomy" id="2528002"/>
    <lineage>
        <taxon>Bacteria</taxon>
        <taxon>Pseudomonadati</taxon>
        <taxon>Planctomycetota</taxon>
        <taxon>Planctomycetia</taxon>
        <taxon>Pirellulales</taxon>
        <taxon>Lacipirellulaceae</taxon>
        <taxon>Posidoniimonas</taxon>
    </lineage>
</organism>
<sequence precursor="true">MQRRSHHGSIQRLTLAAVLLTANAARGQEAAVTPLPDLSSPPMVDPQVQPAGYGSSGGGSPACTACYDPWSAGVEFGITRFVHTNGNFALIDDEVGASFRPYLGYETPEGVGVRGSVFIAAAESVAIDADDSSLFEANPVALSIDIELYRRLRFDSFELLLGAGAQGAGYGFEFPDGGDTTWAGGGGSLMAEGRQLIHVSPCSEWSVIGGGQVGYLLGEKSYSSPPGYDDVGLTMTTGRAYLGFEYRRHLSRGDLLFQLKGETQVWRADGMPGMGLDTTGFQFGAAW</sequence>